<evidence type="ECO:0000256" key="1">
    <source>
        <dbReference type="ARBA" id="ARBA00001946"/>
    </source>
</evidence>
<keyword evidence="5" id="KW-0479">Metal-binding</keyword>
<reference evidence="14 15" key="1">
    <citation type="submission" date="2017-09" db="EMBL/GenBank/DDBJ databases">
        <title>Large-scale bioinformatics analysis of Bacillus genomes uncovers conserved roles of natural products in bacterial physiology.</title>
        <authorList>
            <consortium name="Agbiome Team Llc"/>
            <person name="Bleich R.M."/>
            <person name="Grubbs K.J."/>
            <person name="Santa Maria K.C."/>
            <person name="Allen S.E."/>
            <person name="Farag S."/>
            <person name="Shank E.A."/>
            <person name="Bowers A."/>
        </authorList>
    </citation>
    <scope>NUCLEOTIDE SEQUENCE [LARGE SCALE GENOMIC DNA]</scope>
    <source>
        <strain evidence="14 15">AFS076905</strain>
    </source>
</reference>
<evidence type="ECO:0000256" key="6">
    <source>
        <dbReference type="ARBA" id="ARBA00022759"/>
    </source>
</evidence>
<evidence type="ECO:0000256" key="12">
    <source>
        <dbReference type="ARBA" id="ARBA00023447"/>
    </source>
</evidence>
<dbReference type="Proteomes" id="UP000225182">
    <property type="component" value="Unassembled WGS sequence"/>
</dbReference>
<dbReference type="GO" id="GO:0006281">
    <property type="term" value="P:DNA repair"/>
    <property type="evidence" value="ECO:0007669"/>
    <property type="project" value="UniProtKB-KW"/>
</dbReference>
<keyword evidence="8" id="KW-0378">Hydrolase</keyword>
<evidence type="ECO:0000256" key="11">
    <source>
        <dbReference type="ARBA" id="ARBA00023204"/>
    </source>
</evidence>
<dbReference type="GO" id="GO:0004519">
    <property type="term" value="F:endonuclease activity"/>
    <property type="evidence" value="ECO:0007669"/>
    <property type="project" value="UniProtKB-KW"/>
</dbReference>
<dbReference type="GO" id="GO:0046872">
    <property type="term" value="F:metal ion binding"/>
    <property type="evidence" value="ECO:0007669"/>
    <property type="project" value="UniProtKB-KW"/>
</dbReference>
<keyword evidence="6" id="KW-0255">Endonuclease</keyword>
<dbReference type="GO" id="GO:0016787">
    <property type="term" value="F:hydrolase activity"/>
    <property type="evidence" value="ECO:0007669"/>
    <property type="project" value="UniProtKB-KW"/>
</dbReference>
<evidence type="ECO:0000256" key="13">
    <source>
        <dbReference type="ARBA" id="ARBA00029523"/>
    </source>
</evidence>
<keyword evidence="11" id="KW-0234">DNA repair</keyword>
<dbReference type="Gene3D" id="3.40.1350.10">
    <property type="match status" value="1"/>
</dbReference>
<dbReference type="GO" id="GO:0006310">
    <property type="term" value="P:DNA recombination"/>
    <property type="evidence" value="ECO:0007669"/>
    <property type="project" value="UniProtKB-KW"/>
</dbReference>
<evidence type="ECO:0000256" key="4">
    <source>
        <dbReference type="ARBA" id="ARBA00022722"/>
    </source>
</evidence>
<comment type="similarity">
    <text evidence="12">Belongs to the RecU family.</text>
</comment>
<dbReference type="Pfam" id="PF03838">
    <property type="entry name" value="RecU"/>
    <property type="match status" value="1"/>
</dbReference>
<dbReference type="InterPro" id="IPR004612">
    <property type="entry name" value="Resolv_RecU"/>
</dbReference>
<keyword evidence="4" id="KW-0540">Nuclease</keyword>
<evidence type="ECO:0000313" key="14">
    <source>
        <dbReference type="EMBL" id="PFN18017.1"/>
    </source>
</evidence>
<dbReference type="EMBL" id="NUYN01000065">
    <property type="protein sequence ID" value="PFN18017.1"/>
    <property type="molecule type" value="Genomic_DNA"/>
</dbReference>
<evidence type="ECO:0000256" key="5">
    <source>
        <dbReference type="ARBA" id="ARBA00022723"/>
    </source>
</evidence>
<name>A0A2B1K013_BACCE</name>
<dbReference type="GO" id="GO:0003676">
    <property type="term" value="F:nucleic acid binding"/>
    <property type="evidence" value="ECO:0007669"/>
    <property type="project" value="InterPro"/>
</dbReference>
<evidence type="ECO:0000256" key="10">
    <source>
        <dbReference type="ARBA" id="ARBA00023172"/>
    </source>
</evidence>
<evidence type="ECO:0000256" key="3">
    <source>
        <dbReference type="ARBA" id="ARBA00022490"/>
    </source>
</evidence>
<evidence type="ECO:0000256" key="2">
    <source>
        <dbReference type="ARBA" id="ARBA00004496"/>
    </source>
</evidence>
<keyword evidence="9" id="KW-0460">Magnesium</keyword>
<proteinExistence type="inferred from homology"/>
<comment type="subcellular location">
    <subcellularLocation>
        <location evidence="2">Cytoplasm</location>
    </subcellularLocation>
</comment>
<organism evidence="14 15">
    <name type="scientific">Bacillus cereus</name>
    <dbReference type="NCBI Taxonomy" id="1396"/>
    <lineage>
        <taxon>Bacteria</taxon>
        <taxon>Bacillati</taxon>
        <taxon>Bacillota</taxon>
        <taxon>Bacilli</taxon>
        <taxon>Bacillales</taxon>
        <taxon>Bacillaceae</taxon>
        <taxon>Bacillus</taxon>
        <taxon>Bacillus cereus group</taxon>
    </lineage>
</organism>
<dbReference type="GO" id="GO:0005737">
    <property type="term" value="C:cytoplasm"/>
    <property type="evidence" value="ECO:0007669"/>
    <property type="project" value="UniProtKB-SubCell"/>
</dbReference>
<accession>A0A2B1K013</accession>
<keyword evidence="10" id="KW-0233">DNA recombination</keyword>
<gene>
    <name evidence="14" type="ORF">COJ50_26355</name>
</gene>
<sequence>MAFEKLINLSNEKLYQREGVALINKRPTPVEVLKMVYGRVKDDYYVAMIIYSE</sequence>
<keyword evidence="7" id="KW-0227">DNA damage</keyword>
<comment type="cofactor">
    <cofactor evidence="1">
        <name>Mg(2+)</name>
        <dbReference type="ChEBI" id="CHEBI:18420"/>
    </cofactor>
</comment>
<protein>
    <recommendedName>
        <fullName evidence="13">Holliday junction resolvase RecU</fullName>
    </recommendedName>
</protein>
<keyword evidence="3" id="KW-0963">Cytoplasm</keyword>
<dbReference type="SUPFAM" id="SSF52980">
    <property type="entry name" value="Restriction endonuclease-like"/>
    <property type="match status" value="1"/>
</dbReference>
<dbReference type="AlphaFoldDB" id="A0A2B1K013"/>
<evidence type="ECO:0000256" key="7">
    <source>
        <dbReference type="ARBA" id="ARBA00022763"/>
    </source>
</evidence>
<evidence type="ECO:0000313" key="15">
    <source>
        <dbReference type="Proteomes" id="UP000225182"/>
    </source>
</evidence>
<evidence type="ECO:0000256" key="8">
    <source>
        <dbReference type="ARBA" id="ARBA00022801"/>
    </source>
</evidence>
<dbReference type="InterPro" id="IPR011335">
    <property type="entry name" value="Restrct_endonuc-II-like"/>
</dbReference>
<evidence type="ECO:0000256" key="9">
    <source>
        <dbReference type="ARBA" id="ARBA00022842"/>
    </source>
</evidence>
<comment type="caution">
    <text evidence="14">The sequence shown here is derived from an EMBL/GenBank/DDBJ whole genome shotgun (WGS) entry which is preliminary data.</text>
</comment>
<dbReference type="InterPro" id="IPR011856">
    <property type="entry name" value="tRNA_endonuc-like_dom_sf"/>
</dbReference>